<sequence>MSLPLGNIMSYPIPVMGNGQLCFQHFYISLSRGNFLTSYFYFFNGKISLELFKGSEKFVPLRAFSAYLHLSPYTEQTNY</sequence>
<dbReference type="EMBL" id="BPLR01020164">
    <property type="protein sequence ID" value="GIX75363.1"/>
    <property type="molecule type" value="Genomic_DNA"/>
</dbReference>
<comment type="caution">
    <text evidence="1">The sequence shown here is derived from an EMBL/GenBank/DDBJ whole genome shotgun (WGS) entry which is preliminary data.</text>
</comment>
<accession>A0AAV4MU76</accession>
<dbReference type="Proteomes" id="UP001054945">
    <property type="component" value="Unassembled WGS sequence"/>
</dbReference>
<reference evidence="1 2" key="1">
    <citation type="submission" date="2021-06" db="EMBL/GenBank/DDBJ databases">
        <title>Caerostris extrusa draft genome.</title>
        <authorList>
            <person name="Kono N."/>
            <person name="Arakawa K."/>
        </authorList>
    </citation>
    <scope>NUCLEOTIDE SEQUENCE [LARGE SCALE GENOMIC DNA]</scope>
</reference>
<organism evidence="1 2">
    <name type="scientific">Caerostris extrusa</name>
    <name type="common">Bark spider</name>
    <name type="synonym">Caerostris bankana</name>
    <dbReference type="NCBI Taxonomy" id="172846"/>
    <lineage>
        <taxon>Eukaryota</taxon>
        <taxon>Metazoa</taxon>
        <taxon>Ecdysozoa</taxon>
        <taxon>Arthropoda</taxon>
        <taxon>Chelicerata</taxon>
        <taxon>Arachnida</taxon>
        <taxon>Araneae</taxon>
        <taxon>Araneomorphae</taxon>
        <taxon>Entelegynae</taxon>
        <taxon>Araneoidea</taxon>
        <taxon>Araneidae</taxon>
        <taxon>Caerostris</taxon>
    </lineage>
</organism>
<evidence type="ECO:0000313" key="2">
    <source>
        <dbReference type="Proteomes" id="UP001054945"/>
    </source>
</evidence>
<evidence type="ECO:0000313" key="1">
    <source>
        <dbReference type="EMBL" id="GIX75363.1"/>
    </source>
</evidence>
<keyword evidence="2" id="KW-1185">Reference proteome</keyword>
<gene>
    <name evidence="1" type="ORF">CEXT_669921</name>
</gene>
<proteinExistence type="predicted"/>
<name>A0AAV4MU76_CAEEX</name>
<dbReference type="AlphaFoldDB" id="A0AAV4MU76"/>
<protein>
    <submittedName>
        <fullName evidence="1">Uncharacterized protein</fullName>
    </submittedName>
</protein>